<keyword evidence="6" id="KW-1133">Transmembrane helix</keyword>
<keyword evidence="1 6" id="KW-0813">Transport</keyword>
<protein>
    <recommendedName>
        <fullName evidence="6">Ion-translocating oxidoreductase complex subunit G</fullName>
        <ecNumber evidence="6">7.-.-.-</ecNumber>
    </recommendedName>
    <alternativeName>
        <fullName evidence="6">Rnf electron transport complex subunit G</fullName>
    </alternativeName>
</protein>
<keyword evidence="3 6" id="KW-0285">Flavoprotein</keyword>
<keyword evidence="10" id="KW-1185">Reference proteome</keyword>
<comment type="subcellular location">
    <subcellularLocation>
        <location evidence="6">Cell inner membrane</location>
        <topology evidence="6">Single-pass membrane protein</topology>
    </subcellularLocation>
</comment>
<dbReference type="InterPro" id="IPR010209">
    <property type="entry name" value="Ion_transpt_RnfG/RsxG"/>
</dbReference>
<dbReference type="GO" id="GO:0010181">
    <property type="term" value="F:FMN binding"/>
    <property type="evidence" value="ECO:0007669"/>
    <property type="project" value="InterPro"/>
</dbReference>
<keyword evidence="6" id="KW-0472">Membrane</keyword>
<keyword evidence="7" id="KW-0732">Signal</keyword>
<proteinExistence type="inferred from homology"/>
<dbReference type="AlphaFoldDB" id="A0A1I4PDE1"/>
<evidence type="ECO:0000313" key="10">
    <source>
        <dbReference type="Proteomes" id="UP000199556"/>
    </source>
</evidence>
<dbReference type="HAMAP" id="MF_00479">
    <property type="entry name" value="RsxG_RnfG"/>
    <property type="match status" value="1"/>
</dbReference>
<dbReference type="EC" id="7.-.-.-" evidence="6"/>
<gene>
    <name evidence="6" type="primary">rnfG</name>
    <name evidence="9" type="ORF">SAMN05421721_101192</name>
</gene>
<evidence type="ECO:0000256" key="7">
    <source>
        <dbReference type="SAM" id="SignalP"/>
    </source>
</evidence>
<dbReference type="STRING" id="195064.SAMN05421721_101192"/>
<keyword evidence="5 6" id="KW-0249">Electron transport</keyword>
<dbReference type="GO" id="GO:0009055">
    <property type="term" value="F:electron transfer activity"/>
    <property type="evidence" value="ECO:0007669"/>
    <property type="project" value="InterPro"/>
</dbReference>
<organism evidence="9 10">
    <name type="scientific">Ectothiorhodospira mobilis</name>
    <dbReference type="NCBI Taxonomy" id="195064"/>
    <lineage>
        <taxon>Bacteria</taxon>
        <taxon>Pseudomonadati</taxon>
        <taxon>Pseudomonadota</taxon>
        <taxon>Gammaproteobacteria</taxon>
        <taxon>Chromatiales</taxon>
        <taxon>Ectothiorhodospiraceae</taxon>
        <taxon>Ectothiorhodospira</taxon>
    </lineage>
</organism>
<dbReference type="OrthoDB" id="9784165at2"/>
<dbReference type="NCBIfam" id="TIGR01947">
    <property type="entry name" value="rnfG"/>
    <property type="match status" value="1"/>
</dbReference>
<evidence type="ECO:0000256" key="1">
    <source>
        <dbReference type="ARBA" id="ARBA00022448"/>
    </source>
</evidence>
<keyword evidence="6" id="KW-0997">Cell inner membrane</keyword>
<keyword evidence="6" id="KW-1278">Translocase</keyword>
<comment type="cofactor">
    <cofactor evidence="6">
        <name>FMN</name>
        <dbReference type="ChEBI" id="CHEBI:58210"/>
    </cofactor>
</comment>
<keyword evidence="4 6" id="KW-0288">FMN</keyword>
<dbReference type="Pfam" id="PF04205">
    <property type="entry name" value="FMN_bind"/>
    <property type="match status" value="1"/>
</dbReference>
<dbReference type="NCBIfam" id="NF002519">
    <property type="entry name" value="PRK01908.1"/>
    <property type="match status" value="1"/>
</dbReference>
<accession>A0A1I4PDE1</accession>
<evidence type="ECO:0000256" key="3">
    <source>
        <dbReference type="ARBA" id="ARBA00022630"/>
    </source>
</evidence>
<feature type="chain" id="PRO_5011589835" description="Ion-translocating oxidoreductase complex subunit G" evidence="7">
    <location>
        <begin position="21"/>
        <end position="210"/>
    </location>
</feature>
<dbReference type="GO" id="GO:0022900">
    <property type="term" value="P:electron transport chain"/>
    <property type="evidence" value="ECO:0007669"/>
    <property type="project" value="UniProtKB-UniRule"/>
</dbReference>
<dbReference type="GO" id="GO:0005886">
    <property type="term" value="C:plasma membrane"/>
    <property type="evidence" value="ECO:0007669"/>
    <property type="project" value="UniProtKB-SubCell"/>
</dbReference>
<evidence type="ECO:0000256" key="5">
    <source>
        <dbReference type="ARBA" id="ARBA00022982"/>
    </source>
</evidence>
<feature type="domain" description="FMN-binding" evidence="8">
    <location>
        <begin position="99"/>
        <end position="191"/>
    </location>
</feature>
<keyword evidence="2 6" id="KW-0597">Phosphoprotein</keyword>
<feature type="modified residue" description="FMN phosphoryl threonine" evidence="6">
    <location>
        <position position="174"/>
    </location>
</feature>
<dbReference type="PIRSF" id="PIRSF006091">
    <property type="entry name" value="E_trnsport_RnfG"/>
    <property type="match status" value="1"/>
</dbReference>
<evidence type="ECO:0000259" key="8">
    <source>
        <dbReference type="SMART" id="SM00900"/>
    </source>
</evidence>
<comment type="subunit">
    <text evidence="6">The complex is composed of six subunits: RnfA, RnfB, RnfC, RnfD, RnfE and RnfG.</text>
</comment>
<dbReference type="InterPro" id="IPR007329">
    <property type="entry name" value="FMN-bd"/>
</dbReference>
<dbReference type="EMBL" id="FOUO01000001">
    <property type="protein sequence ID" value="SFM25762.1"/>
    <property type="molecule type" value="Genomic_DNA"/>
</dbReference>
<evidence type="ECO:0000256" key="2">
    <source>
        <dbReference type="ARBA" id="ARBA00022553"/>
    </source>
</evidence>
<dbReference type="PANTHER" id="PTHR36118">
    <property type="entry name" value="ION-TRANSLOCATING OXIDOREDUCTASE COMPLEX SUBUNIT G"/>
    <property type="match status" value="1"/>
</dbReference>
<comment type="similarity">
    <text evidence="6">Belongs to the RnfG family.</text>
</comment>
<comment type="function">
    <text evidence="6">Part of a membrane-bound complex that couples electron transfer with translocation of ions across the membrane.</text>
</comment>
<keyword evidence="6" id="KW-1003">Cell membrane</keyword>
<reference evidence="9 10" key="1">
    <citation type="submission" date="2016-10" db="EMBL/GenBank/DDBJ databases">
        <authorList>
            <person name="de Groot N.N."/>
        </authorList>
    </citation>
    <scope>NUCLEOTIDE SEQUENCE [LARGE SCALE GENOMIC DNA]</scope>
    <source>
        <strain evidence="9 10">DSM 4180</strain>
    </source>
</reference>
<name>A0A1I4PDE1_ECTMO</name>
<evidence type="ECO:0000256" key="6">
    <source>
        <dbReference type="HAMAP-Rule" id="MF_00479"/>
    </source>
</evidence>
<sequence>MIRNVVISALLLALFGLTGAALVAAVHQGTQARIEANRKADTLERLHAILPEGEYDNAITQDTVRLSHPLLGGGERTVYRARRDGRPVAAVFSVVAHGGYAGDIKLLVGVRADGRVAGVRVVEHHETPGLGDGIEADKSDWIRGFDGRSLGDPPREDWAVRRDGGDFDQFTGATITPRAVVEAVRDTLIYFRDHRDQVFAQNRQNPGEAS</sequence>
<dbReference type="Proteomes" id="UP000199556">
    <property type="component" value="Unassembled WGS sequence"/>
</dbReference>
<evidence type="ECO:0000256" key="4">
    <source>
        <dbReference type="ARBA" id="ARBA00022643"/>
    </source>
</evidence>
<keyword evidence="6" id="KW-0812">Transmembrane</keyword>
<feature type="signal peptide" evidence="7">
    <location>
        <begin position="1"/>
        <end position="20"/>
    </location>
</feature>
<dbReference type="SMART" id="SM00900">
    <property type="entry name" value="FMN_bind"/>
    <property type="match status" value="1"/>
</dbReference>
<dbReference type="RefSeq" id="WP_090483322.1">
    <property type="nucleotide sequence ID" value="NZ_FOUO01000001.1"/>
</dbReference>
<evidence type="ECO:0000313" key="9">
    <source>
        <dbReference type="EMBL" id="SFM25762.1"/>
    </source>
</evidence>
<dbReference type="PANTHER" id="PTHR36118:SF1">
    <property type="entry name" value="ION-TRANSLOCATING OXIDOREDUCTASE COMPLEX SUBUNIT G"/>
    <property type="match status" value="1"/>
</dbReference>